<protein>
    <submittedName>
        <fullName evidence="3">Putative conserved protein (Some members containing a von Willebrand factor type A (VWA) domain)</fullName>
    </submittedName>
</protein>
<dbReference type="PANTHER" id="PTHR34351">
    <property type="entry name" value="SLR1927 PROTEIN-RELATED"/>
    <property type="match status" value="1"/>
</dbReference>
<organism evidence="3 4">
    <name type="scientific">Phormidesmis priestleyi Ana</name>
    <dbReference type="NCBI Taxonomy" id="1666911"/>
    <lineage>
        <taxon>Bacteria</taxon>
        <taxon>Bacillati</taxon>
        <taxon>Cyanobacteriota</taxon>
        <taxon>Cyanophyceae</taxon>
        <taxon>Leptolyngbyales</taxon>
        <taxon>Leptolyngbyaceae</taxon>
        <taxon>Phormidesmis</taxon>
    </lineage>
</organism>
<reference evidence="3 4" key="1">
    <citation type="submission" date="2015-09" db="EMBL/GenBank/DDBJ databases">
        <title>Identification and resolution of microdiversity through metagenomic sequencing of parallel consortia.</title>
        <authorList>
            <person name="Nelson W.C."/>
            <person name="Romine M.F."/>
            <person name="Lindemann S.R."/>
        </authorList>
    </citation>
    <scope>NUCLEOTIDE SEQUENCE [LARGE SCALE GENOMIC DNA]</scope>
    <source>
        <strain evidence="3">Ana</strain>
    </source>
</reference>
<sequence>MNWTIYRLLRRSYAVRLWLSRELTPTGLGVLSFLLLLGLIGLDIKRSVSYQLFAFSGALLLVAIATSRLSRHRVSASRRLPRFGTVGVPLQYRILLQNQGQRKQRGLTLAENFADPFPSFQAFQKVFGKKTPPAVQRRAWLKLLARQRVAIAWPIDLPPLAPRGETEVIGEIMPLRRGLLPFQTLTVACPDPFGLVNRCQRLVLPQTVLILPKRYEIPQIELPGARRHQAGGLALAAAVGDSEEFRALREYRPGDPLRKIHWKSWAKTGRPIVKESQSEYSMRHALILDTFQADQDSEWITEEAAEVMEEAIAIAASFACALQTGGQAQESLLDTVFVGLQAHCFTIGRGFGHTEKLLTLLAAVQPCRDKSFDSLLPVVQAQMSRLSGCICILLDWDRDRQTLIKQLQAAGIPTLVLIVATAQGLNHGLTEPPDNSCLTVPESRLHVLQLGDIQKGLWNL</sequence>
<evidence type="ECO:0000313" key="4">
    <source>
        <dbReference type="Proteomes" id="UP000050465"/>
    </source>
</evidence>
<dbReference type="PANTHER" id="PTHR34351:SF1">
    <property type="entry name" value="SLR1927 PROTEIN"/>
    <property type="match status" value="1"/>
</dbReference>
<dbReference type="AlphaFoldDB" id="A0A0N8KNR0"/>
<evidence type="ECO:0000313" key="3">
    <source>
        <dbReference type="EMBL" id="KPQ37234.1"/>
    </source>
</evidence>
<gene>
    <name evidence="3" type="ORF">HLUCCA11_02040</name>
</gene>
<evidence type="ECO:0000259" key="2">
    <source>
        <dbReference type="Pfam" id="PF01882"/>
    </source>
</evidence>
<keyword evidence="1" id="KW-0472">Membrane</keyword>
<feature type="transmembrane region" description="Helical" evidence="1">
    <location>
        <begin position="48"/>
        <end position="69"/>
    </location>
</feature>
<dbReference type="EMBL" id="LJZR01000002">
    <property type="protein sequence ID" value="KPQ37234.1"/>
    <property type="molecule type" value="Genomic_DNA"/>
</dbReference>
<dbReference type="Pfam" id="PF01882">
    <property type="entry name" value="DUF58"/>
    <property type="match status" value="1"/>
</dbReference>
<name>A0A0N8KNR0_9CYAN</name>
<dbReference type="Proteomes" id="UP000050465">
    <property type="component" value="Unassembled WGS sequence"/>
</dbReference>
<accession>A0A0N8KNR0</accession>
<feature type="transmembrane region" description="Helical" evidence="1">
    <location>
        <begin position="21"/>
        <end position="42"/>
    </location>
</feature>
<proteinExistence type="predicted"/>
<feature type="domain" description="DUF58" evidence="2">
    <location>
        <begin position="248"/>
        <end position="368"/>
    </location>
</feature>
<dbReference type="InterPro" id="IPR002881">
    <property type="entry name" value="DUF58"/>
</dbReference>
<keyword evidence="1" id="KW-1133">Transmembrane helix</keyword>
<evidence type="ECO:0000256" key="1">
    <source>
        <dbReference type="SAM" id="Phobius"/>
    </source>
</evidence>
<keyword evidence="1" id="KW-0812">Transmembrane</keyword>
<comment type="caution">
    <text evidence="3">The sequence shown here is derived from an EMBL/GenBank/DDBJ whole genome shotgun (WGS) entry which is preliminary data.</text>
</comment>
<dbReference type="STRING" id="1666911.HLUCCA11_02040"/>